<dbReference type="Proteomes" id="UP000036987">
    <property type="component" value="Unassembled WGS sequence"/>
</dbReference>
<evidence type="ECO:0000313" key="2">
    <source>
        <dbReference type="Proteomes" id="UP000036987"/>
    </source>
</evidence>
<evidence type="ECO:0000313" key="1">
    <source>
        <dbReference type="EMBL" id="KMZ62889.1"/>
    </source>
</evidence>
<dbReference type="PANTHER" id="PTHR37212">
    <property type="entry name" value="ACTIN PROTEIN 2/3 COMPLEX SUBUNIT-LIKE PROTEIN"/>
    <property type="match status" value="1"/>
</dbReference>
<dbReference type="EMBL" id="LFYR01001305">
    <property type="protein sequence ID" value="KMZ62889.1"/>
    <property type="molecule type" value="Genomic_DNA"/>
</dbReference>
<comment type="caution">
    <text evidence="1">The sequence shown here is derived from an EMBL/GenBank/DDBJ whole genome shotgun (WGS) entry which is preliminary data.</text>
</comment>
<reference evidence="2" key="1">
    <citation type="journal article" date="2016" name="Nature">
        <title>The genome of the seagrass Zostera marina reveals angiosperm adaptation to the sea.</title>
        <authorList>
            <person name="Olsen J.L."/>
            <person name="Rouze P."/>
            <person name="Verhelst B."/>
            <person name="Lin Y.-C."/>
            <person name="Bayer T."/>
            <person name="Collen J."/>
            <person name="Dattolo E."/>
            <person name="De Paoli E."/>
            <person name="Dittami S."/>
            <person name="Maumus F."/>
            <person name="Michel G."/>
            <person name="Kersting A."/>
            <person name="Lauritano C."/>
            <person name="Lohaus R."/>
            <person name="Toepel M."/>
            <person name="Tonon T."/>
            <person name="Vanneste K."/>
            <person name="Amirebrahimi M."/>
            <person name="Brakel J."/>
            <person name="Bostroem C."/>
            <person name="Chovatia M."/>
            <person name="Grimwood J."/>
            <person name="Jenkins J.W."/>
            <person name="Jueterbock A."/>
            <person name="Mraz A."/>
            <person name="Stam W.T."/>
            <person name="Tice H."/>
            <person name="Bornberg-Bauer E."/>
            <person name="Green P.J."/>
            <person name="Pearson G.A."/>
            <person name="Procaccini G."/>
            <person name="Duarte C.M."/>
            <person name="Schmutz J."/>
            <person name="Reusch T.B.H."/>
            <person name="Van de Peer Y."/>
        </authorList>
    </citation>
    <scope>NUCLEOTIDE SEQUENCE [LARGE SCALE GENOMIC DNA]</scope>
    <source>
        <strain evidence="2">cv. Finnish</strain>
    </source>
</reference>
<keyword evidence="2" id="KW-1185">Reference proteome</keyword>
<name>A0A0K9P1M7_ZOSMR</name>
<dbReference type="OMA" id="STDWRAY"/>
<dbReference type="AlphaFoldDB" id="A0A0K9P1M7"/>
<gene>
    <name evidence="1" type="ORF">ZOSMA_43G00710</name>
</gene>
<sequence length="458" mass="53347">MYADKPLDFEFEDPLFLTPIRPPNAAKRRKVIDLDDLLTDHYEEKHKSAERIRKRDALINCSFDKDEDYHQTKRERVVSKLVDDCHEKVHAMGNEIEIPLWGLRVFGCQKQKTQVNFIEPPHNCKLLKTLFQDKDNGILKLSIEKEGDFLEGLLKNGWLYNLVRACGYLEESVASWIFNQLLYSSNEELHSSACDFWCSILSSNKVNPHLFRLDWFPKYSEIKYALEVYGYIYVRDNYSSSVKLIQDDSGFVSPPLNLKSWIKFVSALFQTGKTWLSISTSEAEELLSIFFGFFLDRQFQDITFLLVECLRSMLSLNGVQVCRILSDLNALRFVECISQVDVRSKNLRSELAFQILTQCFFNQHVVKRKPKEVLKSLTSVNLKDENCDFLKLYIHLVLADNWLCGNLPLEDKTIVLEMWGKYLRSCSNKITSTDWRPYASKVRNRASYLLQTVNPTES</sequence>
<evidence type="ECO:0008006" key="3">
    <source>
        <dbReference type="Google" id="ProtNLM"/>
    </source>
</evidence>
<organism evidence="1 2">
    <name type="scientific">Zostera marina</name>
    <name type="common">Eelgrass</name>
    <dbReference type="NCBI Taxonomy" id="29655"/>
    <lineage>
        <taxon>Eukaryota</taxon>
        <taxon>Viridiplantae</taxon>
        <taxon>Streptophyta</taxon>
        <taxon>Embryophyta</taxon>
        <taxon>Tracheophyta</taxon>
        <taxon>Spermatophyta</taxon>
        <taxon>Magnoliopsida</taxon>
        <taxon>Liliopsida</taxon>
        <taxon>Zosteraceae</taxon>
        <taxon>Zostera</taxon>
    </lineage>
</organism>
<protein>
    <recommendedName>
        <fullName evidence="3">Coiled-coil SMC6 And NSE5 INteracting (CANIN) domain-containing protein</fullName>
    </recommendedName>
</protein>
<proteinExistence type="predicted"/>
<accession>A0A0K9P1M7</accession>
<dbReference type="PANTHER" id="PTHR37212:SF2">
    <property type="entry name" value="ACTIN PROTEIN 2_3 COMPLEX SUBUNIT-LIKE PROTEIN"/>
    <property type="match status" value="1"/>
</dbReference>
<dbReference type="OrthoDB" id="674980at2759"/>